<dbReference type="Proteomes" id="UP000179880">
    <property type="component" value="Unassembled WGS sequence"/>
</dbReference>
<dbReference type="EMBL" id="MFUH01000013">
    <property type="protein sequence ID" value="OGI82053.1"/>
    <property type="molecule type" value="Genomic_DNA"/>
</dbReference>
<organism evidence="1 2">
    <name type="scientific">Candidatus Nomurabacteria bacterium RIFCSPHIGHO2_02_FULL_42_24</name>
    <dbReference type="NCBI Taxonomy" id="1801757"/>
    <lineage>
        <taxon>Bacteria</taxon>
        <taxon>Candidatus Nomuraibacteriota</taxon>
    </lineage>
</organism>
<dbReference type="AlphaFoldDB" id="A0A1F6WJL0"/>
<evidence type="ECO:0000313" key="2">
    <source>
        <dbReference type="Proteomes" id="UP000179880"/>
    </source>
</evidence>
<gene>
    <name evidence="1" type="ORF">A3B93_02450</name>
</gene>
<reference evidence="1 2" key="1">
    <citation type="journal article" date="2016" name="Nat. Commun.">
        <title>Thousands of microbial genomes shed light on interconnected biogeochemical processes in an aquifer system.</title>
        <authorList>
            <person name="Anantharaman K."/>
            <person name="Brown C.T."/>
            <person name="Hug L.A."/>
            <person name="Sharon I."/>
            <person name="Castelle C.J."/>
            <person name="Probst A.J."/>
            <person name="Thomas B.C."/>
            <person name="Singh A."/>
            <person name="Wilkins M.J."/>
            <person name="Karaoz U."/>
            <person name="Brodie E.L."/>
            <person name="Williams K.H."/>
            <person name="Hubbard S.S."/>
            <person name="Banfield J.F."/>
        </authorList>
    </citation>
    <scope>NUCLEOTIDE SEQUENCE [LARGE SCALE GENOMIC DNA]</scope>
</reference>
<proteinExistence type="predicted"/>
<protein>
    <submittedName>
        <fullName evidence="1">Uncharacterized protein</fullName>
    </submittedName>
</protein>
<evidence type="ECO:0000313" key="1">
    <source>
        <dbReference type="EMBL" id="OGI82053.1"/>
    </source>
</evidence>
<sequence>MPDHRRDNYRGFFSLLDAKAHKLILTVPFGDIENAPIEKQEKYFQLSQEKANRLYNHARTGDVCMPVMNCTTSMETRDESKESFGGAVRVRLDREFNDLAPDIDLILSFSGRPEICDEAMMLALGHGIASLKMGSVTFFVLVAHNFQQKIMCDSASSAQGGLRPSKSSRYLLFDPAPANC</sequence>
<comment type="caution">
    <text evidence="1">The sequence shown here is derived from an EMBL/GenBank/DDBJ whole genome shotgun (WGS) entry which is preliminary data.</text>
</comment>
<name>A0A1F6WJL0_9BACT</name>
<accession>A0A1F6WJL0</accession>